<evidence type="ECO:0000313" key="4">
    <source>
        <dbReference type="Proteomes" id="UP000471120"/>
    </source>
</evidence>
<gene>
    <name evidence="3" type="ORF">DW322_07605</name>
</gene>
<dbReference type="RefSeq" id="WP_010836605.1">
    <property type="nucleotide sequence ID" value="NZ_QRCM01000001.1"/>
</dbReference>
<keyword evidence="2" id="KW-0472">Membrane</keyword>
<evidence type="ECO:0000256" key="2">
    <source>
        <dbReference type="SAM" id="Phobius"/>
    </source>
</evidence>
<accession>A0A6P2CFV7</accession>
<reference evidence="3 4" key="1">
    <citation type="submission" date="2018-07" db="EMBL/GenBank/DDBJ databases">
        <title>Genome sequence of Rhodococcus rhodnii ATCC 35071 from Rhodnius prolixus.</title>
        <authorList>
            <person name="Patel V."/>
            <person name="Vogel K.J."/>
        </authorList>
    </citation>
    <scope>NUCLEOTIDE SEQUENCE [LARGE SCALE GENOMIC DNA]</scope>
    <source>
        <strain evidence="3 4">ATCC 35071</strain>
    </source>
</reference>
<dbReference type="EMBL" id="QRCM01000001">
    <property type="protein sequence ID" value="TXG90106.1"/>
    <property type="molecule type" value="Genomic_DNA"/>
</dbReference>
<sequence>MTEPDHDTTHGPAPGFDMAGHFRSVARVLPVALALGLLAAAGLAAARAFFVADEFEAIAVAQVRTADRASGYGDAYTEHLRAPYEALLRDPRVSDSAAERAETTTDGIVDRIESAAGRSPEILELAATGPSPEQASALAAAFVDALDHTMLAIDSEANAAEITQMRSSLAVLDAELGALPPGDPGIPLARSERDSLAQQLATAQAAPADRLLTLSVSADPDPVSPRPIAEGSVAAVVVTILAAEILVLVERRWRSRPAGESGAASERAPAEGPKHVH</sequence>
<feature type="region of interest" description="Disordered" evidence="1">
    <location>
        <begin position="257"/>
        <end position="277"/>
    </location>
</feature>
<proteinExistence type="predicted"/>
<feature type="transmembrane region" description="Helical" evidence="2">
    <location>
        <begin position="28"/>
        <end position="50"/>
    </location>
</feature>
<evidence type="ECO:0000256" key="1">
    <source>
        <dbReference type="SAM" id="MobiDB-lite"/>
    </source>
</evidence>
<keyword evidence="2" id="KW-0812">Transmembrane</keyword>
<keyword evidence="2" id="KW-1133">Transmembrane helix</keyword>
<name>A0A6P2CFV7_9NOCA</name>
<evidence type="ECO:0000313" key="3">
    <source>
        <dbReference type="EMBL" id="TXG90106.1"/>
    </source>
</evidence>
<feature type="compositionally biased region" description="Basic and acidic residues" evidence="1">
    <location>
        <begin position="268"/>
        <end position="277"/>
    </location>
</feature>
<comment type="caution">
    <text evidence="3">The sequence shown here is derived from an EMBL/GenBank/DDBJ whole genome shotgun (WGS) entry which is preliminary data.</text>
</comment>
<dbReference type="AlphaFoldDB" id="A0A6P2CFV7"/>
<dbReference type="Proteomes" id="UP000471120">
    <property type="component" value="Unassembled WGS sequence"/>
</dbReference>
<organism evidence="3 4">
    <name type="scientific">Rhodococcus rhodnii</name>
    <dbReference type="NCBI Taxonomy" id="38312"/>
    <lineage>
        <taxon>Bacteria</taxon>
        <taxon>Bacillati</taxon>
        <taxon>Actinomycetota</taxon>
        <taxon>Actinomycetes</taxon>
        <taxon>Mycobacteriales</taxon>
        <taxon>Nocardiaceae</taxon>
        <taxon>Rhodococcus</taxon>
    </lineage>
</organism>
<protein>
    <submittedName>
        <fullName evidence="3">Uncharacterized protein</fullName>
    </submittedName>
</protein>